<feature type="transmembrane region" description="Helical" evidence="1">
    <location>
        <begin position="166"/>
        <end position="188"/>
    </location>
</feature>
<feature type="transmembrane region" description="Helical" evidence="1">
    <location>
        <begin position="356"/>
        <end position="380"/>
    </location>
</feature>
<dbReference type="Pfam" id="PF01970">
    <property type="entry name" value="TctA"/>
    <property type="match status" value="1"/>
</dbReference>
<dbReference type="Proteomes" id="UP000461585">
    <property type="component" value="Unassembled WGS sequence"/>
</dbReference>
<feature type="transmembrane region" description="Helical" evidence="1">
    <location>
        <begin position="261"/>
        <end position="284"/>
    </location>
</feature>
<comment type="caution">
    <text evidence="3">The sequence shown here is derived from an EMBL/GenBank/DDBJ whole genome shotgun (WGS) entry which is preliminary data.</text>
</comment>
<feature type="transmembrane region" description="Helical" evidence="1">
    <location>
        <begin position="18"/>
        <end position="46"/>
    </location>
</feature>
<keyword evidence="1" id="KW-0812">Transmembrane</keyword>
<feature type="transmembrane region" description="Helical" evidence="1">
    <location>
        <begin position="318"/>
        <end position="344"/>
    </location>
</feature>
<keyword evidence="4" id="KW-1185">Reference proteome</keyword>
<keyword evidence="1" id="KW-0472">Membrane</keyword>
<sequence length="508" mass="53383">MEHVIQALGSVFAIQTLLFIFIGVAVGILFGAVPGLTAVMAVALFLPVTYGMSPGVGISILIALYIGATSGGLISAILLKIPGTPSSVATCFDGHPMMEKGEGPKALGVGIVFSFVGTILSILALMLVAPNLAKVAIKFGPHEYFAIAIFSLTLIAALSGKSMIKGIFAGVLGIAFGTVGIAPVDAAVRFTFGTNELKGGFNTLTVLVGLFAISEVIKTAEKIKSASKDEVAQVSMKSIKGFGFSWKEFREQLPNCGLSSLLGVCIGILPGIGAATSNIVAYTVSKKRSKRGHLYGTGVIDGIVASESANNAGIGGALIPLMTLGIPGDAVTAILLGGFMLHGIQPGPLLFTNNATLVYTIFIAMIVSSVAMLILEFYGLRIFSQLLNVPKHLLLPIILVLCVVGAFGINSRVFDVWTILVFGLVGYLFVKFKAPHAPFIMGFILGPMAETNLRRGLMFSEGKFSGFLTNPISGTFLVLALASIVWSAASHYRNSRRDQEMLVVEDEE</sequence>
<reference evidence="3 4" key="1">
    <citation type="submission" date="2020-01" db="EMBL/GenBank/DDBJ databases">
        <title>Anaeroalcalibacter tamaniensis gen. nov., sp. nov., moderately halophilic strictly anaerobic fermenter bacterium from mud volcano of Taman peninsula.</title>
        <authorList>
            <person name="Frolova A."/>
            <person name="Merkel A.Y."/>
            <person name="Slobodkin A.I."/>
        </authorList>
    </citation>
    <scope>NUCLEOTIDE SEQUENCE [LARGE SCALE GENOMIC DNA]</scope>
    <source>
        <strain evidence="3 4">F-3ap</strain>
    </source>
</reference>
<feature type="domain" description="DUF112" evidence="2">
    <location>
        <begin position="17"/>
        <end position="440"/>
    </location>
</feature>
<evidence type="ECO:0000256" key="1">
    <source>
        <dbReference type="SAM" id="Phobius"/>
    </source>
</evidence>
<dbReference type="EMBL" id="JAAEEH010000014">
    <property type="protein sequence ID" value="NDL67370.1"/>
    <property type="molecule type" value="Genomic_DNA"/>
</dbReference>
<evidence type="ECO:0000313" key="3">
    <source>
        <dbReference type="EMBL" id="NDL67370.1"/>
    </source>
</evidence>
<feature type="transmembrane region" description="Helical" evidence="1">
    <location>
        <begin position="144"/>
        <end position="160"/>
    </location>
</feature>
<feature type="transmembrane region" description="Helical" evidence="1">
    <location>
        <begin position="416"/>
        <end position="446"/>
    </location>
</feature>
<organism evidence="3 4">
    <name type="scientific">Anaerotalea alkaliphila</name>
    <dbReference type="NCBI Taxonomy" id="2662126"/>
    <lineage>
        <taxon>Bacteria</taxon>
        <taxon>Bacillati</taxon>
        <taxon>Bacillota</taxon>
        <taxon>Clostridia</taxon>
        <taxon>Eubacteriales</taxon>
        <taxon>Anaerotalea</taxon>
    </lineage>
</organism>
<feature type="transmembrane region" description="Helical" evidence="1">
    <location>
        <begin position="467"/>
        <end position="489"/>
    </location>
</feature>
<dbReference type="PANTHER" id="PTHR35342:SF5">
    <property type="entry name" value="TRICARBOXYLIC TRANSPORT PROTEIN"/>
    <property type="match status" value="1"/>
</dbReference>
<keyword evidence="1" id="KW-1133">Transmembrane helix</keyword>
<dbReference type="PANTHER" id="PTHR35342">
    <property type="entry name" value="TRICARBOXYLIC TRANSPORT PROTEIN"/>
    <property type="match status" value="1"/>
</dbReference>
<feature type="transmembrane region" description="Helical" evidence="1">
    <location>
        <begin position="106"/>
        <end position="132"/>
    </location>
</feature>
<dbReference type="RefSeq" id="WP_162370099.1">
    <property type="nucleotide sequence ID" value="NZ_JAAEEH010000014.1"/>
</dbReference>
<evidence type="ECO:0000259" key="2">
    <source>
        <dbReference type="Pfam" id="PF01970"/>
    </source>
</evidence>
<proteinExistence type="predicted"/>
<feature type="transmembrane region" description="Helical" evidence="1">
    <location>
        <begin position="58"/>
        <end position="79"/>
    </location>
</feature>
<protein>
    <submittedName>
        <fullName evidence="3">Tat pathway signal protein</fullName>
    </submittedName>
</protein>
<accession>A0A7X5HVF6</accession>
<dbReference type="InterPro" id="IPR002823">
    <property type="entry name" value="DUF112_TM"/>
</dbReference>
<name>A0A7X5HVF6_9FIRM</name>
<gene>
    <name evidence="3" type="ORF">GXN74_06405</name>
</gene>
<dbReference type="AlphaFoldDB" id="A0A7X5HVF6"/>
<feature type="transmembrane region" description="Helical" evidence="1">
    <location>
        <begin position="392"/>
        <end position="410"/>
    </location>
</feature>
<evidence type="ECO:0000313" key="4">
    <source>
        <dbReference type="Proteomes" id="UP000461585"/>
    </source>
</evidence>